<gene>
    <name evidence="1" type="ORF">MPPM_4098</name>
</gene>
<organism evidence="1 2">
    <name type="scientific">Methylorubrum populi</name>
    <dbReference type="NCBI Taxonomy" id="223967"/>
    <lineage>
        <taxon>Bacteria</taxon>
        <taxon>Pseudomonadati</taxon>
        <taxon>Pseudomonadota</taxon>
        <taxon>Alphaproteobacteria</taxon>
        <taxon>Hyphomicrobiales</taxon>
        <taxon>Methylobacteriaceae</taxon>
        <taxon>Methylorubrum</taxon>
    </lineage>
</organism>
<proteinExistence type="predicted"/>
<protein>
    <submittedName>
        <fullName evidence="1">Uncharacterized protein</fullName>
    </submittedName>
</protein>
<evidence type="ECO:0000313" key="1">
    <source>
        <dbReference type="EMBL" id="BAU92703.1"/>
    </source>
</evidence>
<sequence length="74" mass="7379">MRPRLKAIMAAMAEDMGFMAAMAEATGTMAATVALMGMVVLAMGAATIAVTATAEDTDITAIGGVTTGSPLQLD</sequence>
<reference evidence="1 2" key="1">
    <citation type="journal article" date="2016" name="Genome Announc.">
        <title>Complete Genome Sequence of Methylobacterium populi P-1M, Isolated from Pink-Pigmented Household Biofilm.</title>
        <authorList>
            <person name="Morohoshi T."/>
            <person name="Ikeda T."/>
        </authorList>
    </citation>
    <scope>NUCLEOTIDE SEQUENCE [LARGE SCALE GENOMIC DNA]</scope>
    <source>
        <strain evidence="1 2">P-1M</strain>
    </source>
</reference>
<dbReference type="AlphaFoldDB" id="A0A160PJI5"/>
<dbReference type="Proteomes" id="UP000218288">
    <property type="component" value="Chromosome"/>
</dbReference>
<accession>A0A160PJI5</accession>
<evidence type="ECO:0000313" key="2">
    <source>
        <dbReference type="Proteomes" id="UP000218288"/>
    </source>
</evidence>
<dbReference type="EMBL" id="AP014809">
    <property type="protein sequence ID" value="BAU92703.1"/>
    <property type="molecule type" value="Genomic_DNA"/>
</dbReference>
<name>A0A160PJI5_9HYPH</name>